<dbReference type="EMBL" id="NSLI01000002">
    <property type="protein sequence ID" value="PAX08515.1"/>
    <property type="molecule type" value="Genomic_DNA"/>
</dbReference>
<protein>
    <submittedName>
        <fullName evidence="6">Colicin V production protein</fullName>
    </submittedName>
</protein>
<evidence type="ECO:0000256" key="1">
    <source>
        <dbReference type="ARBA" id="ARBA00004141"/>
    </source>
</evidence>
<dbReference type="GO" id="GO:0016020">
    <property type="term" value="C:membrane"/>
    <property type="evidence" value="ECO:0007669"/>
    <property type="project" value="UniProtKB-SubCell"/>
</dbReference>
<comment type="caution">
    <text evidence="6">The sequence shown here is derived from an EMBL/GenBank/DDBJ whole genome shotgun (WGS) entry which is preliminary data.</text>
</comment>
<evidence type="ECO:0000256" key="2">
    <source>
        <dbReference type="ARBA" id="ARBA00022692"/>
    </source>
</evidence>
<dbReference type="InterPro" id="IPR052719">
    <property type="entry name" value="CvpA-like"/>
</dbReference>
<name>A0A2A2SH24_9SPHN</name>
<dbReference type="Proteomes" id="UP000218151">
    <property type="component" value="Unassembled WGS sequence"/>
</dbReference>
<comment type="subcellular location">
    <subcellularLocation>
        <location evidence="1">Membrane</location>
        <topology evidence="1">Multi-pass membrane protein</topology>
    </subcellularLocation>
</comment>
<gene>
    <name evidence="6" type="ORF">CKY28_03795</name>
</gene>
<dbReference type="AlphaFoldDB" id="A0A2A2SH24"/>
<proteinExistence type="predicted"/>
<dbReference type="RefSeq" id="WP_095997025.1">
    <property type="nucleotide sequence ID" value="NZ_NSLI01000002.1"/>
</dbReference>
<organism evidence="6 7">
    <name type="scientific">Sphingomonas lenta</name>
    <dbReference type="NCBI Taxonomy" id="1141887"/>
    <lineage>
        <taxon>Bacteria</taxon>
        <taxon>Pseudomonadati</taxon>
        <taxon>Pseudomonadota</taxon>
        <taxon>Alphaproteobacteria</taxon>
        <taxon>Sphingomonadales</taxon>
        <taxon>Sphingomonadaceae</taxon>
        <taxon>Sphingomonas</taxon>
    </lineage>
</organism>
<keyword evidence="4 5" id="KW-0472">Membrane</keyword>
<keyword evidence="2 5" id="KW-0812">Transmembrane</keyword>
<feature type="transmembrane region" description="Helical" evidence="5">
    <location>
        <begin position="105"/>
        <end position="127"/>
    </location>
</feature>
<accession>A0A2A2SH24</accession>
<dbReference type="PANTHER" id="PTHR36926:SF1">
    <property type="entry name" value="COLICIN V PRODUCTION PROTEIN"/>
    <property type="match status" value="1"/>
</dbReference>
<sequence>MALTSLDIFVLIVVAGAALLGLKRGFVYEVLALFAWVAVVFAIKLFHLPLSRVLAGTVGTPAGGATLAFALLAGGTWFGGRLVANAIGNRTKSSVLGPVDRALGFGFGALKGLIIASLLFLLMTLLFDFVGGGPRGRPAWMRDSRTYPLLNATSAGIADFVDRRRKGQPVFGKRKAEPVENTTEPAE</sequence>
<dbReference type="InterPro" id="IPR003825">
    <property type="entry name" value="Colicin-V_CvpA"/>
</dbReference>
<feature type="transmembrane region" description="Helical" evidence="5">
    <location>
        <begin position="62"/>
        <end position="84"/>
    </location>
</feature>
<keyword evidence="3 5" id="KW-1133">Transmembrane helix</keyword>
<feature type="transmembrane region" description="Helical" evidence="5">
    <location>
        <begin position="6"/>
        <end position="23"/>
    </location>
</feature>
<dbReference type="OrthoDB" id="9806894at2"/>
<dbReference type="GO" id="GO:0009403">
    <property type="term" value="P:toxin biosynthetic process"/>
    <property type="evidence" value="ECO:0007669"/>
    <property type="project" value="InterPro"/>
</dbReference>
<keyword evidence="7" id="KW-1185">Reference proteome</keyword>
<evidence type="ECO:0000313" key="6">
    <source>
        <dbReference type="EMBL" id="PAX08515.1"/>
    </source>
</evidence>
<dbReference type="PANTHER" id="PTHR36926">
    <property type="entry name" value="COLICIN V PRODUCTION PROTEIN"/>
    <property type="match status" value="1"/>
</dbReference>
<reference evidence="7" key="1">
    <citation type="submission" date="2017-09" db="EMBL/GenBank/DDBJ databases">
        <authorList>
            <person name="Feng G."/>
            <person name="Zhu H."/>
        </authorList>
    </citation>
    <scope>NUCLEOTIDE SEQUENCE [LARGE SCALE GENOMIC DNA]</scope>
    <source>
        <strain evidence="7">1PNM-20</strain>
    </source>
</reference>
<evidence type="ECO:0000256" key="3">
    <source>
        <dbReference type="ARBA" id="ARBA00022989"/>
    </source>
</evidence>
<dbReference type="Pfam" id="PF02674">
    <property type="entry name" value="Colicin_V"/>
    <property type="match status" value="1"/>
</dbReference>
<evidence type="ECO:0000313" key="7">
    <source>
        <dbReference type="Proteomes" id="UP000218151"/>
    </source>
</evidence>
<feature type="transmembrane region" description="Helical" evidence="5">
    <location>
        <begin position="30"/>
        <end position="50"/>
    </location>
</feature>
<evidence type="ECO:0000256" key="5">
    <source>
        <dbReference type="SAM" id="Phobius"/>
    </source>
</evidence>
<evidence type="ECO:0000256" key="4">
    <source>
        <dbReference type="ARBA" id="ARBA00023136"/>
    </source>
</evidence>